<evidence type="ECO:0000256" key="1">
    <source>
        <dbReference type="SAM" id="MobiDB-lite"/>
    </source>
</evidence>
<proteinExistence type="predicted"/>
<protein>
    <submittedName>
        <fullName evidence="2">Uncharacterized protein</fullName>
    </submittedName>
</protein>
<feature type="compositionally biased region" description="Polar residues" evidence="1">
    <location>
        <begin position="1"/>
        <end position="15"/>
    </location>
</feature>
<evidence type="ECO:0000313" key="2">
    <source>
        <dbReference type="EMBL" id="TFK79269.1"/>
    </source>
</evidence>
<evidence type="ECO:0000313" key="3">
    <source>
        <dbReference type="Proteomes" id="UP000308197"/>
    </source>
</evidence>
<dbReference type="SUPFAM" id="SSF52047">
    <property type="entry name" value="RNI-like"/>
    <property type="match status" value="1"/>
</dbReference>
<sequence>MSDTDQSAGQSTSPSGGEAENYQVRSFEPISMKLEEQQQMELKKKWENGETLRLYLPEVIQGWQRYDEFHTTEEFREFDEFRKSVEDRGRASDVEELSLHFDMQADDTRGEDAMKHGLAVLSFLDTLGKANLHTLRLGNLQFASFLIDIAAMNKTLEERVKTWKRLETLVISCNRSTSHSGLWKMCKTYGNSATIRHLRIDSFAFPRWNFAYVPMDKTLCQNLVSFKLSLRRFSVEINPIEMHEFWPCGWLTLKGTMFGNLTDLEIDESQCRIKFEDGSTDASGILKWELNCPNLLNLTWILSADHLRLLEKSLGLDPEAPFTMFKEESFNHFTRLKHLKCIDITKAKNEQPSWLSGDRTTSSTQS</sequence>
<dbReference type="Proteomes" id="UP000308197">
    <property type="component" value="Unassembled WGS sequence"/>
</dbReference>
<gene>
    <name evidence="2" type="ORF">K466DRAFT_606277</name>
</gene>
<keyword evidence="3" id="KW-1185">Reference proteome</keyword>
<organism evidence="2 3">
    <name type="scientific">Polyporus arcularius HHB13444</name>
    <dbReference type="NCBI Taxonomy" id="1314778"/>
    <lineage>
        <taxon>Eukaryota</taxon>
        <taxon>Fungi</taxon>
        <taxon>Dikarya</taxon>
        <taxon>Basidiomycota</taxon>
        <taxon>Agaricomycotina</taxon>
        <taxon>Agaricomycetes</taxon>
        <taxon>Polyporales</taxon>
        <taxon>Polyporaceae</taxon>
        <taxon>Polyporus</taxon>
    </lineage>
</organism>
<accession>A0A5C3NR87</accession>
<dbReference type="AlphaFoldDB" id="A0A5C3NR87"/>
<dbReference type="InParanoid" id="A0A5C3NR87"/>
<reference evidence="2 3" key="1">
    <citation type="journal article" date="2019" name="Nat. Ecol. Evol.">
        <title>Megaphylogeny resolves global patterns of mushroom evolution.</title>
        <authorList>
            <person name="Varga T."/>
            <person name="Krizsan K."/>
            <person name="Foldi C."/>
            <person name="Dima B."/>
            <person name="Sanchez-Garcia M."/>
            <person name="Sanchez-Ramirez S."/>
            <person name="Szollosi G.J."/>
            <person name="Szarkandi J.G."/>
            <person name="Papp V."/>
            <person name="Albert L."/>
            <person name="Andreopoulos W."/>
            <person name="Angelini C."/>
            <person name="Antonin V."/>
            <person name="Barry K.W."/>
            <person name="Bougher N.L."/>
            <person name="Buchanan P."/>
            <person name="Buyck B."/>
            <person name="Bense V."/>
            <person name="Catcheside P."/>
            <person name="Chovatia M."/>
            <person name="Cooper J."/>
            <person name="Damon W."/>
            <person name="Desjardin D."/>
            <person name="Finy P."/>
            <person name="Geml J."/>
            <person name="Haridas S."/>
            <person name="Hughes K."/>
            <person name="Justo A."/>
            <person name="Karasinski D."/>
            <person name="Kautmanova I."/>
            <person name="Kiss B."/>
            <person name="Kocsube S."/>
            <person name="Kotiranta H."/>
            <person name="LaButti K.M."/>
            <person name="Lechner B.E."/>
            <person name="Liimatainen K."/>
            <person name="Lipzen A."/>
            <person name="Lukacs Z."/>
            <person name="Mihaltcheva S."/>
            <person name="Morgado L.N."/>
            <person name="Niskanen T."/>
            <person name="Noordeloos M.E."/>
            <person name="Ohm R.A."/>
            <person name="Ortiz-Santana B."/>
            <person name="Ovrebo C."/>
            <person name="Racz N."/>
            <person name="Riley R."/>
            <person name="Savchenko A."/>
            <person name="Shiryaev A."/>
            <person name="Soop K."/>
            <person name="Spirin V."/>
            <person name="Szebenyi C."/>
            <person name="Tomsovsky M."/>
            <person name="Tulloss R.E."/>
            <person name="Uehling J."/>
            <person name="Grigoriev I.V."/>
            <person name="Vagvolgyi C."/>
            <person name="Papp T."/>
            <person name="Martin F.M."/>
            <person name="Miettinen O."/>
            <person name="Hibbett D.S."/>
            <person name="Nagy L.G."/>
        </authorList>
    </citation>
    <scope>NUCLEOTIDE SEQUENCE [LARGE SCALE GENOMIC DNA]</scope>
    <source>
        <strain evidence="2 3">HHB13444</strain>
    </source>
</reference>
<name>A0A5C3NR87_9APHY</name>
<feature type="region of interest" description="Disordered" evidence="1">
    <location>
        <begin position="1"/>
        <end position="27"/>
    </location>
</feature>
<dbReference type="EMBL" id="ML212098">
    <property type="protein sequence ID" value="TFK79269.1"/>
    <property type="molecule type" value="Genomic_DNA"/>
</dbReference>